<sequence>MPVAVWILDAAHGGKDFGAISKDGIKESEFVLEAALEAKKHLERNSEKVILIRDEDKTLSKEERIDIANNTDADYFISFHMSFSKDESKRGVKVLVVNENEENYRLGRLVRDEIFSDLRTNDLGVIKNNEYKIYNNLKSIGIIVYGEYLSNKEAMNEFDAKSYGMMVAKAALAFRDKVLLLSPVTEPKKTQKRYWRLCIGYYSDYDEAVKAMIKEHKNGVKNAHIIPYEGR</sequence>
<dbReference type="CDD" id="cd02696">
    <property type="entry name" value="MurNAc-LAA"/>
    <property type="match status" value="1"/>
</dbReference>
<evidence type="ECO:0000313" key="3">
    <source>
        <dbReference type="EMBL" id="EKY25122.1"/>
    </source>
</evidence>
<protein>
    <submittedName>
        <fullName evidence="3">N-acetylmuramoyl-L-alanine amidase</fullName>
    </submittedName>
</protein>
<dbReference type="AlphaFoldDB" id="L1QBY5"/>
<dbReference type="PANTHER" id="PTHR30404:SF0">
    <property type="entry name" value="N-ACETYLMURAMOYL-L-ALANINE AMIDASE AMIC"/>
    <property type="match status" value="1"/>
</dbReference>
<feature type="domain" description="MurNAc-LAA" evidence="2">
    <location>
        <begin position="7"/>
        <end position="171"/>
    </location>
</feature>
<keyword evidence="1" id="KW-0378">Hydrolase</keyword>
<dbReference type="PATRIC" id="fig|545697.3.peg.2549"/>
<dbReference type="InterPro" id="IPR002508">
    <property type="entry name" value="MurNAc-LAA_cat"/>
</dbReference>
<dbReference type="EMBL" id="AMEZ01000075">
    <property type="protein sequence ID" value="EKY25122.1"/>
    <property type="molecule type" value="Genomic_DNA"/>
</dbReference>
<gene>
    <name evidence="3" type="ORF">HMPREF0216_02590</name>
</gene>
<reference evidence="3 4" key="1">
    <citation type="submission" date="2012-05" db="EMBL/GenBank/DDBJ databases">
        <authorList>
            <person name="Weinstock G."/>
            <person name="Sodergren E."/>
            <person name="Lobos E.A."/>
            <person name="Fulton L."/>
            <person name="Fulton R."/>
            <person name="Courtney L."/>
            <person name="Fronick C."/>
            <person name="O'Laughlin M."/>
            <person name="Godfrey J."/>
            <person name="Wilson R.M."/>
            <person name="Miner T."/>
            <person name="Farmer C."/>
            <person name="Delehaunty K."/>
            <person name="Cordes M."/>
            <person name="Minx P."/>
            <person name="Tomlinson C."/>
            <person name="Chen J."/>
            <person name="Wollam A."/>
            <person name="Pepin K.H."/>
            <person name="Bhonagiri V."/>
            <person name="Zhang X."/>
            <person name="Suruliraj S."/>
            <person name="Warren W."/>
            <person name="Mitreva M."/>
            <person name="Mardis E.R."/>
            <person name="Wilson R.K."/>
        </authorList>
    </citation>
    <scope>NUCLEOTIDE SEQUENCE [LARGE SCALE GENOMIC DNA]</scope>
    <source>
        <strain evidence="3 4">DSM 1785</strain>
    </source>
</reference>
<dbReference type="eggNOG" id="COG0860">
    <property type="taxonomic scope" value="Bacteria"/>
</dbReference>
<dbReference type="PANTHER" id="PTHR30404">
    <property type="entry name" value="N-ACETYLMURAMOYL-L-ALANINE AMIDASE"/>
    <property type="match status" value="1"/>
</dbReference>
<dbReference type="SUPFAM" id="SSF53187">
    <property type="entry name" value="Zn-dependent exopeptidases"/>
    <property type="match status" value="1"/>
</dbReference>
<dbReference type="OrthoDB" id="9772024at2"/>
<evidence type="ECO:0000256" key="1">
    <source>
        <dbReference type="ARBA" id="ARBA00022801"/>
    </source>
</evidence>
<name>L1QBY5_9CLOT</name>
<accession>L1QBY5</accession>
<evidence type="ECO:0000259" key="2">
    <source>
        <dbReference type="Pfam" id="PF01520"/>
    </source>
</evidence>
<dbReference type="GO" id="GO:0009253">
    <property type="term" value="P:peptidoglycan catabolic process"/>
    <property type="evidence" value="ECO:0007669"/>
    <property type="project" value="InterPro"/>
</dbReference>
<evidence type="ECO:0000313" key="4">
    <source>
        <dbReference type="Proteomes" id="UP000010420"/>
    </source>
</evidence>
<dbReference type="GO" id="GO:0008745">
    <property type="term" value="F:N-acetylmuramoyl-L-alanine amidase activity"/>
    <property type="evidence" value="ECO:0007669"/>
    <property type="project" value="InterPro"/>
</dbReference>
<dbReference type="GO" id="GO:0030288">
    <property type="term" value="C:outer membrane-bounded periplasmic space"/>
    <property type="evidence" value="ECO:0007669"/>
    <property type="project" value="TreeGrafter"/>
</dbReference>
<dbReference type="STRING" id="545697.HMPREF0216_02590"/>
<proteinExistence type="predicted"/>
<dbReference type="Pfam" id="PF01520">
    <property type="entry name" value="Amidase_3"/>
    <property type="match status" value="1"/>
</dbReference>
<dbReference type="Gene3D" id="3.40.630.40">
    <property type="entry name" value="Zn-dependent exopeptidases"/>
    <property type="match status" value="1"/>
</dbReference>
<comment type="caution">
    <text evidence="3">The sequence shown here is derived from an EMBL/GenBank/DDBJ whole genome shotgun (WGS) entry which is preliminary data.</text>
</comment>
<dbReference type="HOGENOM" id="CLU_1198083_0_0_9"/>
<organism evidence="3 4">
    <name type="scientific">Clostridium celatum DSM 1785</name>
    <dbReference type="NCBI Taxonomy" id="545697"/>
    <lineage>
        <taxon>Bacteria</taxon>
        <taxon>Bacillati</taxon>
        <taxon>Bacillota</taxon>
        <taxon>Clostridia</taxon>
        <taxon>Eubacteriales</taxon>
        <taxon>Clostridiaceae</taxon>
        <taxon>Clostridium</taxon>
    </lineage>
</organism>
<keyword evidence="4" id="KW-1185">Reference proteome</keyword>
<dbReference type="Proteomes" id="UP000010420">
    <property type="component" value="Unassembled WGS sequence"/>
</dbReference>
<dbReference type="InterPro" id="IPR050695">
    <property type="entry name" value="N-acetylmuramoyl_amidase_3"/>
</dbReference>